<feature type="compositionally biased region" description="Polar residues" evidence="1">
    <location>
        <begin position="279"/>
        <end position="294"/>
    </location>
</feature>
<dbReference type="PATRIC" id="fig|29488.15.peg.3174"/>
<dbReference type="EMBL" id="LOIC01000073">
    <property type="protein sequence ID" value="OCA54007.1"/>
    <property type="molecule type" value="Genomic_DNA"/>
</dbReference>
<accession>A0A1B8YG00</accession>
<evidence type="ECO:0008006" key="4">
    <source>
        <dbReference type="Google" id="ProtNLM"/>
    </source>
</evidence>
<sequence length="305" mass="32186">MKIQAGGKIIGSVAGAIATNSAKGANSGANAGEIVILFNHLNSMNAYNLVRELQEANKQGTPTEAIWNKYNKLSAAQRAEMLSHCAGNGGLCTLTYQAEMEGGTKTADAISGLRWMFNLSAEDAHRISQFVTTENQNDLGLLYNSLPAWEKGALIAKEAVESAGIGGAIGGKASVASIVGGNKSTNIGKESNVRINSESSVRPNNQVTIPKSRVGHIFRKAEGHIADTPENRKLILDVANDKTAILGGDRYGNSWSARTLPDGTQAWVQTRGDTVINAGINNPPKSYDPQTGLSSLKPRGSKNGQ</sequence>
<evidence type="ECO:0000313" key="2">
    <source>
        <dbReference type="EMBL" id="OCA54007.1"/>
    </source>
</evidence>
<keyword evidence="3" id="KW-1185">Reference proteome</keyword>
<proteinExistence type="predicted"/>
<dbReference type="Proteomes" id="UP000092665">
    <property type="component" value="Unassembled WGS sequence"/>
</dbReference>
<dbReference type="AlphaFoldDB" id="A0A1B8YG00"/>
<feature type="region of interest" description="Disordered" evidence="1">
    <location>
        <begin position="277"/>
        <end position="305"/>
    </location>
</feature>
<evidence type="ECO:0000313" key="3">
    <source>
        <dbReference type="Proteomes" id="UP000092665"/>
    </source>
</evidence>
<organism evidence="2 3">
    <name type="scientific">Photorhabdus namnaonensis</name>
    <dbReference type="NCBI Taxonomy" id="1851568"/>
    <lineage>
        <taxon>Bacteria</taxon>
        <taxon>Pseudomonadati</taxon>
        <taxon>Pseudomonadota</taxon>
        <taxon>Gammaproteobacteria</taxon>
        <taxon>Enterobacterales</taxon>
        <taxon>Morganellaceae</taxon>
        <taxon>Photorhabdus</taxon>
    </lineage>
</organism>
<protein>
    <recommendedName>
        <fullName evidence="4">Toxin CdiA</fullName>
    </recommendedName>
</protein>
<name>A0A1B8YG00_9GAMM</name>
<comment type="caution">
    <text evidence="2">The sequence shown here is derived from an EMBL/GenBank/DDBJ whole genome shotgun (WGS) entry which is preliminary data.</text>
</comment>
<evidence type="ECO:0000256" key="1">
    <source>
        <dbReference type="SAM" id="MobiDB-lite"/>
    </source>
</evidence>
<reference evidence="3" key="1">
    <citation type="submission" date="2015-11" db="EMBL/GenBank/DDBJ databases">
        <authorList>
            <person name="Tobias N.J."/>
            <person name="Mishra B."/>
            <person name="Gupta D.K."/>
            <person name="Thines M."/>
            <person name="Stinear T.P."/>
            <person name="Bode H.B."/>
        </authorList>
    </citation>
    <scope>NUCLEOTIDE SEQUENCE [LARGE SCALE GENOMIC DNA]</scope>
    <source>
        <strain evidence="3">PB45.5</strain>
    </source>
</reference>
<gene>
    <name evidence="2" type="ORF">Phpb_02882</name>
</gene>